<dbReference type="HAMAP" id="MF_00514">
    <property type="entry name" value="Ribosomal_bL35"/>
    <property type="match status" value="1"/>
</dbReference>
<dbReference type="SUPFAM" id="SSF143034">
    <property type="entry name" value="L35p-like"/>
    <property type="match status" value="1"/>
</dbReference>
<evidence type="ECO:0000256" key="6">
    <source>
        <dbReference type="RuleBase" id="RU000568"/>
    </source>
</evidence>
<gene>
    <name evidence="5" type="primary">rpmI</name>
    <name evidence="8" type="ORF">A2774_00715</name>
</gene>
<protein>
    <recommendedName>
        <fullName evidence="4 5">Large ribosomal subunit protein bL35</fullName>
    </recommendedName>
</protein>
<comment type="similarity">
    <text evidence="1 5 6">Belongs to the bacterial ribosomal protein bL35 family.</text>
</comment>
<evidence type="ECO:0000256" key="2">
    <source>
        <dbReference type="ARBA" id="ARBA00022980"/>
    </source>
</evidence>
<dbReference type="GO" id="GO:1990904">
    <property type="term" value="C:ribonucleoprotein complex"/>
    <property type="evidence" value="ECO:0007669"/>
    <property type="project" value="UniProtKB-KW"/>
</dbReference>
<accession>A0A1F7G8U2</accession>
<evidence type="ECO:0000256" key="3">
    <source>
        <dbReference type="ARBA" id="ARBA00023274"/>
    </source>
</evidence>
<dbReference type="NCBIfam" id="TIGR00001">
    <property type="entry name" value="rpmI_bact"/>
    <property type="match status" value="1"/>
</dbReference>
<dbReference type="PRINTS" id="PR00064">
    <property type="entry name" value="RIBOSOMALL35"/>
</dbReference>
<sequence length="65" mass="7944">MTKHRTRKSAAKRFKITKKGKVLRRKHYSRHLRAKKSKKRIRKLKQMQQVKGQYRKKIRKMLGIG</sequence>
<dbReference type="GO" id="GO:0005840">
    <property type="term" value="C:ribosome"/>
    <property type="evidence" value="ECO:0007669"/>
    <property type="project" value="UniProtKB-KW"/>
</dbReference>
<dbReference type="InterPro" id="IPR001706">
    <property type="entry name" value="Ribosomal_bL35"/>
</dbReference>
<dbReference type="Gene3D" id="4.10.410.60">
    <property type="match status" value="1"/>
</dbReference>
<dbReference type="Pfam" id="PF01632">
    <property type="entry name" value="Ribosomal_L35p"/>
    <property type="match status" value="1"/>
</dbReference>
<feature type="region of interest" description="Disordered" evidence="7">
    <location>
        <begin position="23"/>
        <end position="54"/>
    </location>
</feature>
<evidence type="ECO:0000313" key="9">
    <source>
        <dbReference type="Proteomes" id="UP000177208"/>
    </source>
</evidence>
<organism evidence="8 9">
    <name type="scientific">Candidatus Roizmanbacteria bacterium RIFCSPHIGHO2_01_FULL_39_12c</name>
    <dbReference type="NCBI Taxonomy" id="1802031"/>
    <lineage>
        <taxon>Bacteria</taxon>
        <taxon>Candidatus Roizmaniibacteriota</taxon>
    </lineage>
</organism>
<feature type="compositionally biased region" description="Basic residues" evidence="7">
    <location>
        <begin position="23"/>
        <end position="45"/>
    </location>
</feature>
<dbReference type="InterPro" id="IPR037229">
    <property type="entry name" value="Ribosomal_bL35_sf"/>
</dbReference>
<keyword evidence="2 5" id="KW-0689">Ribosomal protein</keyword>
<reference evidence="8 9" key="1">
    <citation type="journal article" date="2016" name="Nat. Commun.">
        <title>Thousands of microbial genomes shed light on interconnected biogeochemical processes in an aquifer system.</title>
        <authorList>
            <person name="Anantharaman K."/>
            <person name="Brown C.T."/>
            <person name="Hug L.A."/>
            <person name="Sharon I."/>
            <person name="Castelle C.J."/>
            <person name="Probst A.J."/>
            <person name="Thomas B.C."/>
            <person name="Singh A."/>
            <person name="Wilkins M.J."/>
            <person name="Karaoz U."/>
            <person name="Brodie E.L."/>
            <person name="Williams K.H."/>
            <person name="Hubbard S.S."/>
            <person name="Banfield J.F."/>
        </authorList>
    </citation>
    <scope>NUCLEOTIDE SEQUENCE [LARGE SCALE GENOMIC DNA]</scope>
</reference>
<evidence type="ECO:0000256" key="7">
    <source>
        <dbReference type="SAM" id="MobiDB-lite"/>
    </source>
</evidence>
<dbReference type="FunFam" id="4.10.410.60:FF:000001">
    <property type="entry name" value="50S ribosomal protein L35"/>
    <property type="match status" value="1"/>
</dbReference>
<proteinExistence type="inferred from homology"/>
<dbReference type="Proteomes" id="UP000177208">
    <property type="component" value="Unassembled WGS sequence"/>
</dbReference>
<evidence type="ECO:0000256" key="1">
    <source>
        <dbReference type="ARBA" id="ARBA00006598"/>
    </source>
</evidence>
<dbReference type="InterPro" id="IPR021137">
    <property type="entry name" value="Ribosomal_bL35-like"/>
</dbReference>
<evidence type="ECO:0000313" key="8">
    <source>
        <dbReference type="EMBL" id="OGK15052.1"/>
    </source>
</evidence>
<dbReference type="GO" id="GO:0003735">
    <property type="term" value="F:structural constituent of ribosome"/>
    <property type="evidence" value="ECO:0007669"/>
    <property type="project" value="InterPro"/>
</dbReference>
<evidence type="ECO:0000256" key="4">
    <source>
        <dbReference type="ARBA" id="ARBA00071664"/>
    </source>
</evidence>
<dbReference type="AlphaFoldDB" id="A0A1F7G8U2"/>
<keyword evidence="3 5" id="KW-0687">Ribonucleoprotein</keyword>
<comment type="caution">
    <text evidence="8">The sequence shown here is derived from an EMBL/GenBank/DDBJ whole genome shotgun (WGS) entry which is preliminary data.</text>
</comment>
<dbReference type="GO" id="GO:0006412">
    <property type="term" value="P:translation"/>
    <property type="evidence" value="ECO:0007669"/>
    <property type="project" value="UniProtKB-UniRule"/>
</dbReference>
<dbReference type="EMBL" id="MFZG01000042">
    <property type="protein sequence ID" value="OGK15052.1"/>
    <property type="molecule type" value="Genomic_DNA"/>
</dbReference>
<evidence type="ECO:0000256" key="5">
    <source>
        <dbReference type="HAMAP-Rule" id="MF_00514"/>
    </source>
</evidence>
<name>A0A1F7G8U2_9BACT</name>